<dbReference type="SUPFAM" id="SSF53955">
    <property type="entry name" value="Lysozyme-like"/>
    <property type="match status" value="1"/>
</dbReference>
<comment type="caution">
    <text evidence="3">The sequence shown here is derived from an EMBL/GenBank/DDBJ whole genome shotgun (WGS) entry which is preliminary data.</text>
</comment>
<evidence type="ECO:0000259" key="2">
    <source>
        <dbReference type="Pfam" id="PF01464"/>
    </source>
</evidence>
<sequence>MTTEIAANATSGAALVTGAVKRASASTGTGFDFLMKMAARESGFDPNAKAKTSSASGLFQFIEQTWLSTVKKYGGEHGMASSANAITKNANGRYEVTDPAAREKILNMRFDADAASAMAGELANENKSMLETRLGRAVSSADLYTAHFLGPSGAVKLLSAASNAKAADLLPQAASANRNVFYDGNRPKTVGEVAASIARSMGGETPIAPEGITPKAPETPVKRYAGQIFDAFTTPAPQRQVPSGLSAMAMAVLDALDPTAMRSDRSERDKGDFR</sequence>
<organism evidence="3 4">
    <name type="scientific">Hyphococcus lacteus</name>
    <dbReference type="NCBI Taxonomy" id="3143536"/>
    <lineage>
        <taxon>Bacteria</taxon>
        <taxon>Pseudomonadati</taxon>
        <taxon>Pseudomonadota</taxon>
        <taxon>Alphaproteobacteria</taxon>
        <taxon>Parvularculales</taxon>
        <taxon>Parvularculaceae</taxon>
        <taxon>Hyphococcus</taxon>
    </lineage>
</organism>
<gene>
    <name evidence="3" type="ORF">ABFZ84_08480</name>
</gene>
<comment type="similarity">
    <text evidence="1">Belongs to the virb1 family.</text>
</comment>
<protein>
    <submittedName>
        <fullName evidence="3">Transglycosylase SLT domain-containing protein</fullName>
    </submittedName>
</protein>
<name>A0ABV3Z463_9PROT</name>
<dbReference type="CDD" id="cd00442">
    <property type="entry name" value="Lyz-like"/>
    <property type="match status" value="1"/>
</dbReference>
<feature type="domain" description="Transglycosylase SLT" evidence="2">
    <location>
        <begin position="31"/>
        <end position="77"/>
    </location>
</feature>
<reference evidence="3 4" key="1">
    <citation type="submission" date="2024-05" db="EMBL/GenBank/DDBJ databases">
        <title>Three bacterial strains, DH-69, EH-24, and ECK-19 isolated from coastal sediments.</title>
        <authorList>
            <person name="Ye Y.-Q."/>
            <person name="Du Z.-J."/>
        </authorList>
    </citation>
    <scope>NUCLEOTIDE SEQUENCE [LARGE SCALE GENOMIC DNA]</scope>
    <source>
        <strain evidence="3 4">ECK-19</strain>
    </source>
</reference>
<dbReference type="EMBL" id="JBEHZE010000001">
    <property type="protein sequence ID" value="MEX6633585.1"/>
    <property type="molecule type" value="Genomic_DNA"/>
</dbReference>
<keyword evidence="4" id="KW-1185">Reference proteome</keyword>
<evidence type="ECO:0000256" key="1">
    <source>
        <dbReference type="ARBA" id="ARBA00009387"/>
    </source>
</evidence>
<evidence type="ECO:0000313" key="4">
    <source>
        <dbReference type="Proteomes" id="UP001560685"/>
    </source>
</evidence>
<accession>A0ABV3Z463</accession>
<dbReference type="Gene3D" id="1.10.530.10">
    <property type="match status" value="1"/>
</dbReference>
<proteinExistence type="inferred from homology"/>
<dbReference type="RefSeq" id="WP_369313559.1">
    <property type="nucleotide sequence ID" value="NZ_JBEHZE010000001.1"/>
</dbReference>
<dbReference type="InterPro" id="IPR023346">
    <property type="entry name" value="Lysozyme-like_dom_sf"/>
</dbReference>
<dbReference type="Proteomes" id="UP001560685">
    <property type="component" value="Unassembled WGS sequence"/>
</dbReference>
<evidence type="ECO:0000313" key="3">
    <source>
        <dbReference type="EMBL" id="MEX6633585.1"/>
    </source>
</evidence>
<dbReference type="Pfam" id="PF01464">
    <property type="entry name" value="SLT"/>
    <property type="match status" value="1"/>
</dbReference>
<dbReference type="InterPro" id="IPR008258">
    <property type="entry name" value="Transglycosylase_SLT_dom_1"/>
</dbReference>